<organism evidence="1">
    <name type="scientific">Rhizophora mucronata</name>
    <name type="common">Asiatic mangrove</name>
    <dbReference type="NCBI Taxonomy" id="61149"/>
    <lineage>
        <taxon>Eukaryota</taxon>
        <taxon>Viridiplantae</taxon>
        <taxon>Streptophyta</taxon>
        <taxon>Embryophyta</taxon>
        <taxon>Tracheophyta</taxon>
        <taxon>Spermatophyta</taxon>
        <taxon>Magnoliopsida</taxon>
        <taxon>eudicotyledons</taxon>
        <taxon>Gunneridae</taxon>
        <taxon>Pentapetalae</taxon>
        <taxon>rosids</taxon>
        <taxon>fabids</taxon>
        <taxon>Malpighiales</taxon>
        <taxon>Rhizophoraceae</taxon>
        <taxon>Rhizophora</taxon>
    </lineage>
</organism>
<dbReference type="EMBL" id="GGEC01002241">
    <property type="protein sequence ID" value="MBW82724.1"/>
    <property type="molecule type" value="Transcribed_RNA"/>
</dbReference>
<accession>A0A2P2IND3</accession>
<protein>
    <submittedName>
        <fullName evidence="1">Uncharacterized protein</fullName>
    </submittedName>
</protein>
<evidence type="ECO:0000313" key="1">
    <source>
        <dbReference type="EMBL" id="MBW82724.1"/>
    </source>
</evidence>
<proteinExistence type="predicted"/>
<name>A0A2P2IND3_RHIMU</name>
<dbReference type="AlphaFoldDB" id="A0A2P2IND3"/>
<sequence>MEFYVRCSQLELQENSISCVKVGDQMMEDGCLSVQGSHTLRFGECSNAHDHTPVFTVAIFVTRTCDLSQWNCLTITQNSLRGLRLM</sequence>
<reference evidence="1" key="1">
    <citation type="submission" date="2018-02" db="EMBL/GenBank/DDBJ databases">
        <title>Rhizophora mucronata_Transcriptome.</title>
        <authorList>
            <person name="Meera S.P."/>
            <person name="Sreeshan A."/>
            <person name="Augustine A."/>
        </authorList>
    </citation>
    <scope>NUCLEOTIDE SEQUENCE</scope>
    <source>
        <tissue evidence="1">Leaf</tissue>
    </source>
</reference>